<protein>
    <submittedName>
        <fullName evidence="1">Uncharacterized protein</fullName>
    </submittedName>
</protein>
<proteinExistence type="predicted"/>
<gene>
    <name evidence="1" type="ORF">BDR25DRAFT_394451</name>
</gene>
<evidence type="ECO:0000313" key="2">
    <source>
        <dbReference type="Proteomes" id="UP000799755"/>
    </source>
</evidence>
<accession>A0ACB6QPV7</accession>
<name>A0ACB6QPV7_9PLEO</name>
<keyword evidence="2" id="KW-1185">Reference proteome</keyword>
<evidence type="ECO:0000313" key="1">
    <source>
        <dbReference type="EMBL" id="KAF2469014.1"/>
    </source>
</evidence>
<sequence>MSNSALSPDRVRGIGPGLRKPRERSLHVTICGFQRLKCSSRAVAALPPNTNPWLLLPLHTPLADSRSLRPLDSIVVHQDSFKPDSSILIWQRGMETYSCIAYSGAHQVINRPDKVFSSRQVILENSFFAHFLPQDLGTWKTAGPHWSGIERVLYPTGFVIQHTPAIYIELPHSKGNHDDYLNLPASDNPKTGSSFYSSVMTGEWYDALHNDVAIQSRRTPFRCVMQHISLKTGQARQVQKIQNFIHRSLALTQHPKARTVGQVNPFGTPRPRAQIEQHMGPLLTLIHCKKRKKSLAHRLMKLLKLRIRTVFDLSCPRMHTSAMSGVLFSGARSALLIGSDLYIRDLGAGSDLPFSSPPTNSAMSDFGFSTDKTMIDHDQIWQYLAFTTPIHVQIHNSSFEQNLSNL</sequence>
<dbReference type="Proteomes" id="UP000799755">
    <property type="component" value="Unassembled WGS sequence"/>
</dbReference>
<organism evidence="1 2">
    <name type="scientific">Lindgomyces ingoldianus</name>
    <dbReference type="NCBI Taxonomy" id="673940"/>
    <lineage>
        <taxon>Eukaryota</taxon>
        <taxon>Fungi</taxon>
        <taxon>Dikarya</taxon>
        <taxon>Ascomycota</taxon>
        <taxon>Pezizomycotina</taxon>
        <taxon>Dothideomycetes</taxon>
        <taxon>Pleosporomycetidae</taxon>
        <taxon>Pleosporales</taxon>
        <taxon>Lindgomycetaceae</taxon>
        <taxon>Lindgomyces</taxon>
    </lineage>
</organism>
<comment type="caution">
    <text evidence="1">The sequence shown here is derived from an EMBL/GenBank/DDBJ whole genome shotgun (WGS) entry which is preliminary data.</text>
</comment>
<reference evidence="1" key="1">
    <citation type="journal article" date="2020" name="Stud. Mycol.">
        <title>101 Dothideomycetes genomes: a test case for predicting lifestyles and emergence of pathogens.</title>
        <authorList>
            <person name="Haridas S."/>
            <person name="Albert R."/>
            <person name="Binder M."/>
            <person name="Bloem J."/>
            <person name="Labutti K."/>
            <person name="Salamov A."/>
            <person name="Andreopoulos B."/>
            <person name="Baker S."/>
            <person name="Barry K."/>
            <person name="Bills G."/>
            <person name="Bluhm B."/>
            <person name="Cannon C."/>
            <person name="Castanera R."/>
            <person name="Culley D."/>
            <person name="Daum C."/>
            <person name="Ezra D."/>
            <person name="Gonzalez J."/>
            <person name="Henrissat B."/>
            <person name="Kuo A."/>
            <person name="Liang C."/>
            <person name="Lipzen A."/>
            <person name="Lutzoni F."/>
            <person name="Magnuson J."/>
            <person name="Mondo S."/>
            <person name="Nolan M."/>
            <person name="Ohm R."/>
            <person name="Pangilinan J."/>
            <person name="Park H.-J."/>
            <person name="Ramirez L."/>
            <person name="Alfaro M."/>
            <person name="Sun H."/>
            <person name="Tritt A."/>
            <person name="Yoshinaga Y."/>
            <person name="Zwiers L.-H."/>
            <person name="Turgeon B."/>
            <person name="Goodwin S."/>
            <person name="Spatafora J."/>
            <person name="Crous P."/>
            <person name="Grigoriev I."/>
        </authorList>
    </citation>
    <scope>NUCLEOTIDE SEQUENCE</scope>
    <source>
        <strain evidence="1">ATCC 200398</strain>
    </source>
</reference>
<dbReference type="EMBL" id="MU003513">
    <property type="protein sequence ID" value="KAF2469014.1"/>
    <property type="molecule type" value="Genomic_DNA"/>
</dbReference>